<dbReference type="Proteomes" id="UP000244189">
    <property type="component" value="Unassembled WGS sequence"/>
</dbReference>
<dbReference type="EMBL" id="QAOG01000002">
    <property type="protein sequence ID" value="PTQ60992.1"/>
    <property type="molecule type" value="Genomic_DNA"/>
</dbReference>
<evidence type="ECO:0000313" key="2">
    <source>
        <dbReference type="EMBL" id="PTQ60992.1"/>
    </source>
</evidence>
<protein>
    <submittedName>
        <fullName evidence="2">Uncharacterized protein</fullName>
    </submittedName>
</protein>
<name>A0A2T5GNT2_9SPHN</name>
<evidence type="ECO:0000313" key="3">
    <source>
        <dbReference type="Proteomes" id="UP000244189"/>
    </source>
</evidence>
<feature type="signal peptide" evidence="1">
    <location>
        <begin position="1"/>
        <end position="18"/>
    </location>
</feature>
<reference evidence="2 3" key="1">
    <citation type="submission" date="2018-04" db="EMBL/GenBank/DDBJ databases">
        <title>Genomic Encyclopedia of Type Strains, Phase III (KMG-III): the genomes of soil and plant-associated and newly described type strains.</title>
        <authorList>
            <person name="Whitman W."/>
        </authorList>
    </citation>
    <scope>NUCLEOTIDE SEQUENCE [LARGE SCALE GENOMIC DNA]</scope>
    <source>
        <strain evidence="2 3">MA101b</strain>
    </source>
</reference>
<accession>A0A2T5GNT2</accession>
<gene>
    <name evidence="2" type="ORF">C8J26_1308</name>
</gene>
<sequence length="34" mass="3601">MKKVFVLLAAGAMLSGVAAYVASARVVPEHTEQR</sequence>
<keyword evidence="1" id="KW-0732">Signal</keyword>
<evidence type="ECO:0000256" key="1">
    <source>
        <dbReference type="SAM" id="SignalP"/>
    </source>
</evidence>
<feature type="chain" id="PRO_5015580302" evidence="1">
    <location>
        <begin position="19"/>
        <end position="34"/>
    </location>
</feature>
<keyword evidence="3" id="KW-1185">Reference proteome</keyword>
<comment type="caution">
    <text evidence="2">The sequence shown here is derived from an EMBL/GenBank/DDBJ whole genome shotgun (WGS) entry which is preliminary data.</text>
</comment>
<organism evidence="2 3">
    <name type="scientific">Sphingomonas aurantiaca</name>
    <dbReference type="NCBI Taxonomy" id="185949"/>
    <lineage>
        <taxon>Bacteria</taxon>
        <taxon>Pseudomonadati</taxon>
        <taxon>Pseudomonadota</taxon>
        <taxon>Alphaproteobacteria</taxon>
        <taxon>Sphingomonadales</taxon>
        <taxon>Sphingomonadaceae</taxon>
        <taxon>Sphingomonas</taxon>
    </lineage>
</organism>
<proteinExistence type="predicted"/>
<dbReference type="AlphaFoldDB" id="A0A2T5GNT2"/>